<dbReference type="GO" id="GO:0005525">
    <property type="term" value="F:GTP binding"/>
    <property type="evidence" value="ECO:0007669"/>
    <property type="project" value="InterPro"/>
</dbReference>
<keyword evidence="2" id="KW-0251">Elongation factor</keyword>
<dbReference type="InterPro" id="IPR009000">
    <property type="entry name" value="Transl_B-barrel_sf"/>
</dbReference>
<dbReference type="Gene3D" id="2.40.30.10">
    <property type="entry name" value="Translation factors"/>
    <property type="match status" value="1"/>
</dbReference>
<evidence type="ECO:0000259" key="1">
    <source>
        <dbReference type="Pfam" id="PF03144"/>
    </source>
</evidence>
<reference evidence="2" key="1">
    <citation type="journal article" date="2014" name="Genome Biol. Evol.">
        <title>Pangenome evidence for extensive interdomain horizontal transfer affecting lineage core and shell genes in uncultured planktonic thaumarchaeota and euryarchaeota.</title>
        <authorList>
            <person name="Deschamps P."/>
            <person name="Zivanovic Y."/>
            <person name="Moreira D."/>
            <person name="Rodriguez-Valera F."/>
            <person name="Lopez-Garcia P."/>
        </authorList>
    </citation>
    <scope>NUCLEOTIDE SEQUENCE</scope>
</reference>
<keyword evidence="2" id="KW-0648">Protein biosynthesis</keyword>
<sequence length="84" mass="9319">MSEQETEIGSVMTYYNNIGVAAIDLTGNVKVGDTIIIRGHTTDVEHVIDSMEIEHKSVQEAKSGDQIGIKVASKLRKKDRVYKK</sequence>
<protein>
    <submittedName>
        <fullName evidence="2">Translation elongation factor-like protein</fullName>
    </submittedName>
</protein>
<name>A0A075GH71_9ARCH</name>
<dbReference type="Pfam" id="PF03144">
    <property type="entry name" value="GTP_EFTU_D2"/>
    <property type="match status" value="1"/>
</dbReference>
<dbReference type="GO" id="GO:0003746">
    <property type="term" value="F:translation elongation factor activity"/>
    <property type="evidence" value="ECO:0007669"/>
    <property type="project" value="UniProtKB-KW"/>
</dbReference>
<dbReference type="AlphaFoldDB" id="A0A075GH71"/>
<accession>A0A075GH71</accession>
<feature type="domain" description="Translation elongation factor EFTu-like" evidence="1">
    <location>
        <begin position="26"/>
        <end position="73"/>
    </location>
</feature>
<evidence type="ECO:0000313" key="2">
    <source>
        <dbReference type="EMBL" id="AIF03309.1"/>
    </source>
</evidence>
<dbReference type="InterPro" id="IPR004161">
    <property type="entry name" value="EFTu-like_2"/>
</dbReference>
<proteinExistence type="predicted"/>
<dbReference type="EMBL" id="KF900676">
    <property type="protein sequence ID" value="AIF03309.1"/>
    <property type="molecule type" value="Genomic_DNA"/>
</dbReference>
<organism evidence="2">
    <name type="scientific">uncultured marine thaumarchaeote KM3_163_G06</name>
    <dbReference type="NCBI Taxonomy" id="1456034"/>
    <lineage>
        <taxon>Archaea</taxon>
        <taxon>Nitrososphaerota</taxon>
        <taxon>environmental samples</taxon>
    </lineage>
</organism>
<dbReference type="SUPFAM" id="SSF50447">
    <property type="entry name" value="Translation proteins"/>
    <property type="match status" value="1"/>
</dbReference>